<dbReference type="AlphaFoldDB" id="A0A9R0XAT3"/>
<name>A0A9R0XAT3_TRITD</name>
<dbReference type="Gramene" id="TRITD5Bv1G140910.1">
    <property type="protein sequence ID" value="TRITD5Bv1G140910.1"/>
    <property type="gene ID" value="TRITD5Bv1G140910"/>
</dbReference>
<dbReference type="EMBL" id="LT934120">
    <property type="protein sequence ID" value="VAI33245.1"/>
    <property type="molecule type" value="Genomic_DNA"/>
</dbReference>
<protein>
    <submittedName>
        <fullName evidence="1">Uncharacterized protein</fullName>
    </submittedName>
</protein>
<gene>
    <name evidence="1" type="ORF">TRITD_5Bv1G140910</name>
</gene>
<sequence length="64" mass="6909">MCINKERVLRCYKLIQDKIAMGTTVIKSVGSSMFYVPQSPIGVLDADVCLSQQSDDTVVGSPAT</sequence>
<accession>A0A9R0XAT3</accession>
<reference evidence="1 2" key="1">
    <citation type="submission" date="2017-09" db="EMBL/GenBank/DDBJ databases">
        <authorList>
            <consortium name="International Durum Wheat Genome Sequencing Consortium (IDWGSC)"/>
            <person name="Milanesi L."/>
        </authorList>
    </citation>
    <scope>NUCLEOTIDE SEQUENCE [LARGE SCALE GENOMIC DNA]</scope>
    <source>
        <strain evidence="2">cv. Svevo</strain>
    </source>
</reference>
<proteinExistence type="predicted"/>
<organism evidence="1 2">
    <name type="scientific">Triticum turgidum subsp. durum</name>
    <name type="common">Durum wheat</name>
    <name type="synonym">Triticum durum</name>
    <dbReference type="NCBI Taxonomy" id="4567"/>
    <lineage>
        <taxon>Eukaryota</taxon>
        <taxon>Viridiplantae</taxon>
        <taxon>Streptophyta</taxon>
        <taxon>Embryophyta</taxon>
        <taxon>Tracheophyta</taxon>
        <taxon>Spermatophyta</taxon>
        <taxon>Magnoliopsida</taxon>
        <taxon>Liliopsida</taxon>
        <taxon>Poales</taxon>
        <taxon>Poaceae</taxon>
        <taxon>BOP clade</taxon>
        <taxon>Pooideae</taxon>
        <taxon>Triticodae</taxon>
        <taxon>Triticeae</taxon>
        <taxon>Triticinae</taxon>
        <taxon>Triticum</taxon>
    </lineage>
</organism>
<keyword evidence="2" id="KW-1185">Reference proteome</keyword>
<evidence type="ECO:0000313" key="2">
    <source>
        <dbReference type="Proteomes" id="UP000324705"/>
    </source>
</evidence>
<evidence type="ECO:0000313" key="1">
    <source>
        <dbReference type="EMBL" id="VAI33245.1"/>
    </source>
</evidence>
<dbReference type="Proteomes" id="UP000324705">
    <property type="component" value="Chromosome 5B"/>
</dbReference>